<evidence type="ECO:0000313" key="3">
    <source>
        <dbReference type="Proteomes" id="UP000199427"/>
    </source>
</evidence>
<name>A0A1H9MNA1_9BACI</name>
<keyword evidence="3" id="KW-1185">Reference proteome</keyword>
<evidence type="ECO:0000313" key="2">
    <source>
        <dbReference type="EMBL" id="SER24623.1"/>
    </source>
</evidence>
<sequence>MRKRVWTVVVAGGAAVGALALKDENRRHKLKTQFNQLKEKCFSQDRHLIEQAGKPEEHSHHEDAKMVSEGSQFGVQYYNELKEEKEKAH</sequence>
<dbReference type="EMBL" id="FOES01000065">
    <property type="protein sequence ID" value="SER24623.1"/>
    <property type="molecule type" value="Genomic_DNA"/>
</dbReference>
<gene>
    <name evidence="2" type="ORF">SAMN05216362_16511</name>
</gene>
<dbReference type="Proteomes" id="UP000199427">
    <property type="component" value="Unassembled WGS sequence"/>
</dbReference>
<accession>A0A1H9MNA1</accession>
<proteinExistence type="predicted"/>
<dbReference type="STRING" id="571933.SAMN05216362_16511"/>
<protein>
    <submittedName>
        <fullName evidence="2">Uncharacterized protein</fullName>
    </submittedName>
</protein>
<dbReference type="OrthoDB" id="2390014at2"/>
<feature type="region of interest" description="Disordered" evidence="1">
    <location>
        <begin position="52"/>
        <end position="71"/>
    </location>
</feature>
<reference evidence="2 3" key="1">
    <citation type="submission" date="2016-10" db="EMBL/GenBank/DDBJ databases">
        <authorList>
            <person name="de Groot N.N."/>
        </authorList>
    </citation>
    <scope>NUCLEOTIDE SEQUENCE [LARGE SCALE GENOMIC DNA]</scope>
    <source>
        <strain evidence="2 3">DSM 21633</strain>
    </source>
</reference>
<evidence type="ECO:0000256" key="1">
    <source>
        <dbReference type="SAM" id="MobiDB-lite"/>
    </source>
</evidence>
<dbReference type="AlphaFoldDB" id="A0A1H9MNA1"/>
<organism evidence="2 3">
    <name type="scientific">Piscibacillus halophilus</name>
    <dbReference type="NCBI Taxonomy" id="571933"/>
    <lineage>
        <taxon>Bacteria</taxon>
        <taxon>Bacillati</taxon>
        <taxon>Bacillota</taxon>
        <taxon>Bacilli</taxon>
        <taxon>Bacillales</taxon>
        <taxon>Bacillaceae</taxon>
        <taxon>Piscibacillus</taxon>
    </lineage>
</organism>
<dbReference type="RefSeq" id="WP_091776233.1">
    <property type="nucleotide sequence ID" value="NZ_FOES01000065.1"/>
</dbReference>
<feature type="compositionally biased region" description="Basic and acidic residues" evidence="1">
    <location>
        <begin position="52"/>
        <end position="66"/>
    </location>
</feature>